<evidence type="ECO:0000256" key="1">
    <source>
        <dbReference type="SAM" id="MobiDB-lite"/>
    </source>
</evidence>
<keyword evidence="3" id="KW-1185">Reference proteome</keyword>
<comment type="caution">
    <text evidence="2">The sequence shown here is derived from an EMBL/GenBank/DDBJ whole genome shotgun (WGS) entry which is preliminary data.</text>
</comment>
<proteinExistence type="predicted"/>
<feature type="compositionally biased region" description="Low complexity" evidence="1">
    <location>
        <begin position="44"/>
        <end position="61"/>
    </location>
</feature>
<accession>A0ABQ7GCK9</accession>
<dbReference type="Proteomes" id="UP000815325">
    <property type="component" value="Unassembled WGS sequence"/>
</dbReference>
<gene>
    <name evidence="2" type="ORF">DUNSADRAFT_11783</name>
</gene>
<dbReference type="EMBL" id="MU069880">
    <property type="protein sequence ID" value="KAF5832341.1"/>
    <property type="molecule type" value="Genomic_DNA"/>
</dbReference>
<organism evidence="2 3">
    <name type="scientific">Dunaliella salina</name>
    <name type="common">Green alga</name>
    <name type="synonym">Protococcus salinus</name>
    <dbReference type="NCBI Taxonomy" id="3046"/>
    <lineage>
        <taxon>Eukaryota</taxon>
        <taxon>Viridiplantae</taxon>
        <taxon>Chlorophyta</taxon>
        <taxon>core chlorophytes</taxon>
        <taxon>Chlorophyceae</taxon>
        <taxon>CS clade</taxon>
        <taxon>Chlamydomonadales</taxon>
        <taxon>Dunaliellaceae</taxon>
        <taxon>Dunaliella</taxon>
    </lineage>
</organism>
<evidence type="ECO:0000313" key="2">
    <source>
        <dbReference type="EMBL" id="KAF5832341.1"/>
    </source>
</evidence>
<sequence>MLLRRGFEHATCSSRREVPGAATRFQEGAYIKSGRGSRCSSKHPTSQVVQSSSSQFPTVSFDEGGEEDLPLHRVYIFDPESPEQVEESHLEPHPELDRAHDLLAQQQEQEAAGTLPNGWGLARQQAGDEQAAMSIRESKAVEMQKALVEQLEMEQQQVMELQRYEGLYKEVMMRADRSEADIAYMQNMVAEKDAELAHTYKLLEASAAERGPDVQVQ</sequence>
<protein>
    <submittedName>
        <fullName evidence="2">Uncharacterized protein</fullName>
    </submittedName>
</protein>
<name>A0ABQ7GCK9_DUNSA</name>
<reference evidence="2" key="1">
    <citation type="submission" date="2017-08" db="EMBL/GenBank/DDBJ databases">
        <authorList>
            <person name="Polle J.E."/>
            <person name="Barry K."/>
            <person name="Cushman J."/>
            <person name="Schmutz J."/>
            <person name="Tran D."/>
            <person name="Hathwaick L.T."/>
            <person name="Yim W.C."/>
            <person name="Jenkins J."/>
            <person name="Mckie-Krisberg Z.M."/>
            <person name="Prochnik S."/>
            <person name="Lindquist E."/>
            <person name="Dockter R.B."/>
            <person name="Adam C."/>
            <person name="Molina H."/>
            <person name="Bunkerborg J."/>
            <person name="Jin E."/>
            <person name="Buchheim M."/>
            <person name="Magnuson J."/>
        </authorList>
    </citation>
    <scope>NUCLEOTIDE SEQUENCE</scope>
    <source>
        <strain evidence="2">CCAP 19/18</strain>
    </source>
</reference>
<feature type="region of interest" description="Disordered" evidence="1">
    <location>
        <begin position="33"/>
        <end position="65"/>
    </location>
</feature>
<evidence type="ECO:0000313" key="3">
    <source>
        <dbReference type="Proteomes" id="UP000815325"/>
    </source>
</evidence>